<keyword evidence="5 7" id="KW-0659">Purine metabolism</keyword>
<dbReference type="InterPro" id="IPR023418">
    <property type="entry name" value="Thyroxine_BS"/>
</dbReference>
<evidence type="ECO:0000256" key="6">
    <source>
        <dbReference type="ARBA" id="ARBA00022801"/>
    </source>
</evidence>
<dbReference type="Gene3D" id="2.60.40.180">
    <property type="entry name" value="Transthyretin/hydroxyisourate hydrolase domain"/>
    <property type="match status" value="1"/>
</dbReference>
<protein>
    <recommendedName>
        <fullName evidence="7">5-hydroxyisourate hydrolase</fullName>
        <shortName evidence="7">HIU hydrolase</shortName>
        <shortName evidence="7">HIUHase</shortName>
        <ecNumber evidence="7">3.5.2.17</ecNumber>
    </recommendedName>
</protein>
<dbReference type="PANTHER" id="PTHR10395:SF7">
    <property type="entry name" value="5-HYDROXYISOURATE HYDROLASE"/>
    <property type="match status" value="1"/>
</dbReference>
<comment type="function">
    <text evidence="2">Catalyzes the hydrolysis of 5-hydroxyisourate (HIU) to 2-oxo-4-hydroxy-4-carboxy-5-ureidoimidazoline (OHCU).</text>
</comment>
<evidence type="ECO:0000256" key="1">
    <source>
        <dbReference type="ARBA" id="ARBA00001043"/>
    </source>
</evidence>
<dbReference type="InterPro" id="IPR014306">
    <property type="entry name" value="Hydroxyisourate_hydrolase"/>
</dbReference>
<dbReference type="GO" id="GO:0006144">
    <property type="term" value="P:purine nucleobase metabolic process"/>
    <property type="evidence" value="ECO:0007669"/>
    <property type="project" value="UniProtKB-KW"/>
</dbReference>
<dbReference type="PANTHER" id="PTHR10395">
    <property type="entry name" value="URICASE AND TRANSTHYRETIN-RELATED"/>
    <property type="match status" value="1"/>
</dbReference>
<comment type="similarity">
    <text evidence="3 7">Belongs to the transthyretin family. 5-hydroxyisourate hydrolase subfamily.</text>
</comment>
<dbReference type="InterPro" id="IPR023416">
    <property type="entry name" value="Transthyretin/HIU_hydrolase_d"/>
</dbReference>
<evidence type="ECO:0000313" key="9">
    <source>
        <dbReference type="EMBL" id="CAA2105129.1"/>
    </source>
</evidence>
<dbReference type="InterPro" id="IPR036817">
    <property type="entry name" value="Transthyretin/HIU_hydrolase_sf"/>
</dbReference>
<evidence type="ECO:0000256" key="3">
    <source>
        <dbReference type="ARBA" id="ARBA00009850"/>
    </source>
</evidence>
<keyword evidence="6 7" id="KW-0378">Hydrolase</keyword>
<dbReference type="Pfam" id="PF00576">
    <property type="entry name" value="Transthyretin"/>
    <property type="match status" value="1"/>
</dbReference>
<dbReference type="SUPFAM" id="SSF49472">
    <property type="entry name" value="Transthyretin (synonym: prealbumin)"/>
    <property type="match status" value="1"/>
</dbReference>
<comment type="subunit">
    <text evidence="4 7">Homotetramer.</text>
</comment>
<comment type="catalytic activity">
    <reaction evidence="1 7">
        <text>5-hydroxyisourate + H2O = 5-hydroxy-2-oxo-4-ureido-2,5-dihydro-1H-imidazole-5-carboxylate + H(+)</text>
        <dbReference type="Rhea" id="RHEA:23736"/>
        <dbReference type="ChEBI" id="CHEBI:15377"/>
        <dbReference type="ChEBI" id="CHEBI:15378"/>
        <dbReference type="ChEBI" id="CHEBI:18072"/>
        <dbReference type="ChEBI" id="CHEBI:58639"/>
        <dbReference type="EC" id="3.5.2.17"/>
    </reaction>
</comment>
<dbReference type="NCBIfam" id="TIGR02962">
    <property type="entry name" value="hdxy_isourate"/>
    <property type="match status" value="1"/>
</dbReference>
<dbReference type="EMBL" id="LR743504">
    <property type="protein sequence ID" value="CAA2105129.1"/>
    <property type="molecule type" value="Genomic_DNA"/>
</dbReference>
<dbReference type="PROSITE" id="PS00768">
    <property type="entry name" value="TRANSTHYRETIN_1"/>
    <property type="match status" value="1"/>
</dbReference>
<dbReference type="AlphaFoldDB" id="A0A679J1T3"/>
<proteinExistence type="inferred from homology"/>
<dbReference type="GO" id="GO:0033971">
    <property type="term" value="F:hydroxyisourate hydrolase activity"/>
    <property type="evidence" value="ECO:0007669"/>
    <property type="project" value="UniProtKB-EC"/>
</dbReference>
<sequence length="117" mass="12967">MAGITTHILDSERGRPAPGVRIDFSVMEEGHWRLVKSVVTNADGRTDTPILPAAEAKIGQYQLEFFIDGYLKSRPGLSEADIFVDNPVVRFAVFDAKQHYHVPMLCTPGNCTTYRGS</sequence>
<gene>
    <name evidence="9" type="primary">pucM_2</name>
    <name evidence="9" type="ORF">MBUL_03038</name>
</gene>
<reference evidence="9" key="1">
    <citation type="submission" date="2019-12" db="EMBL/GenBank/DDBJ databases">
        <authorList>
            <person name="Cremers G."/>
        </authorList>
    </citation>
    <scope>NUCLEOTIDE SEQUENCE</scope>
    <source>
        <strain evidence="9">Mbul1</strain>
    </source>
</reference>
<organism evidence="9">
    <name type="scientific">Methylobacterium bullatum</name>
    <dbReference type="NCBI Taxonomy" id="570505"/>
    <lineage>
        <taxon>Bacteria</taxon>
        <taxon>Pseudomonadati</taxon>
        <taxon>Pseudomonadota</taxon>
        <taxon>Alphaproteobacteria</taxon>
        <taxon>Hyphomicrobiales</taxon>
        <taxon>Methylobacteriaceae</taxon>
        <taxon>Methylobacterium</taxon>
    </lineage>
</organism>
<evidence type="ECO:0000256" key="7">
    <source>
        <dbReference type="RuleBase" id="RU361270"/>
    </source>
</evidence>
<evidence type="ECO:0000256" key="2">
    <source>
        <dbReference type="ARBA" id="ARBA00002704"/>
    </source>
</evidence>
<evidence type="ECO:0000256" key="5">
    <source>
        <dbReference type="ARBA" id="ARBA00022631"/>
    </source>
</evidence>
<dbReference type="EC" id="3.5.2.17" evidence="7"/>
<accession>A0A679J1T3</accession>
<feature type="domain" description="Transthyretin/hydroxyisourate hydrolase" evidence="8">
    <location>
        <begin position="4"/>
        <end position="116"/>
    </location>
</feature>
<evidence type="ECO:0000256" key="4">
    <source>
        <dbReference type="ARBA" id="ARBA00011881"/>
    </source>
</evidence>
<evidence type="ECO:0000259" key="8">
    <source>
        <dbReference type="Pfam" id="PF00576"/>
    </source>
</evidence>
<name>A0A679J1T3_9HYPH</name>